<evidence type="ECO:0000259" key="2">
    <source>
        <dbReference type="Pfam" id="PF01498"/>
    </source>
</evidence>
<dbReference type="GO" id="GO:0015074">
    <property type="term" value="P:DNA integration"/>
    <property type="evidence" value="ECO:0007669"/>
    <property type="project" value="InterPro"/>
</dbReference>
<organism evidence="3 4">
    <name type="scientific">Modicella reniformis</name>
    <dbReference type="NCBI Taxonomy" id="1440133"/>
    <lineage>
        <taxon>Eukaryota</taxon>
        <taxon>Fungi</taxon>
        <taxon>Fungi incertae sedis</taxon>
        <taxon>Mucoromycota</taxon>
        <taxon>Mortierellomycotina</taxon>
        <taxon>Mortierellomycetes</taxon>
        <taxon>Mortierellales</taxon>
        <taxon>Mortierellaceae</taxon>
        <taxon>Modicella</taxon>
    </lineage>
</organism>
<gene>
    <name evidence="3" type="ORF">BGZ65_012933</name>
</gene>
<feature type="domain" description="Transposase Tc1-like" evidence="2">
    <location>
        <begin position="24"/>
        <end position="67"/>
    </location>
</feature>
<feature type="compositionally biased region" description="Basic and acidic residues" evidence="1">
    <location>
        <begin position="103"/>
        <end position="112"/>
    </location>
</feature>
<evidence type="ECO:0000313" key="4">
    <source>
        <dbReference type="Proteomes" id="UP000749646"/>
    </source>
</evidence>
<proteinExistence type="predicted"/>
<evidence type="ECO:0000313" key="3">
    <source>
        <dbReference type="EMBL" id="KAG0007004.1"/>
    </source>
</evidence>
<name>A0A9P6MLB6_9FUNG</name>
<accession>A0A9P6MLB6</accession>
<sequence length="112" mass="13029">MMYEYTGTLYEEEEILHFEISPMTVSISNVRKALHSREILSGVAVKKPFLTEWHGVRRLKFAKEHKDRTKPHTEEMAKLKGGQTANSPDLNHHENICNPQFKTSKEMEEAIF</sequence>
<dbReference type="EMBL" id="JAAAHW010000025">
    <property type="protein sequence ID" value="KAG0007004.1"/>
    <property type="molecule type" value="Genomic_DNA"/>
</dbReference>
<dbReference type="GO" id="GO:0006313">
    <property type="term" value="P:DNA transposition"/>
    <property type="evidence" value="ECO:0007669"/>
    <property type="project" value="InterPro"/>
</dbReference>
<feature type="compositionally biased region" description="Basic and acidic residues" evidence="1">
    <location>
        <begin position="64"/>
        <end position="78"/>
    </location>
</feature>
<keyword evidence="4" id="KW-1185">Reference proteome</keyword>
<protein>
    <recommendedName>
        <fullName evidence="2">Transposase Tc1-like domain-containing protein</fullName>
    </recommendedName>
</protein>
<dbReference type="InterPro" id="IPR002492">
    <property type="entry name" value="Transposase_Tc1-like"/>
</dbReference>
<feature type="region of interest" description="Disordered" evidence="1">
    <location>
        <begin position="64"/>
        <end position="112"/>
    </location>
</feature>
<dbReference type="Proteomes" id="UP000749646">
    <property type="component" value="Unassembled WGS sequence"/>
</dbReference>
<dbReference type="AlphaFoldDB" id="A0A9P6MLB6"/>
<comment type="caution">
    <text evidence="3">The sequence shown here is derived from an EMBL/GenBank/DDBJ whole genome shotgun (WGS) entry which is preliminary data.</text>
</comment>
<reference evidence="3" key="1">
    <citation type="journal article" date="2020" name="Fungal Divers.">
        <title>Resolving the Mortierellaceae phylogeny through synthesis of multi-gene phylogenetics and phylogenomics.</title>
        <authorList>
            <person name="Vandepol N."/>
            <person name="Liber J."/>
            <person name="Desiro A."/>
            <person name="Na H."/>
            <person name="Kennedy M."/>
            <person name="Barry K."/>
            <person name="Grigoriev I.V."/>
            <person name="Miller A.N."/>
            <person name="O'Donnell K."/>
            <person name="Stajich J.E."/>
            <person name="Bonito G."/>
        </authorList>
    </citation>
    <scope>NUCLEOTIDE SEQUENCE</scope>
    <source>
        <strain evidence="3">MES-2147</strain>
    </source>
</reference>
<evidence type="ECO:0000256" key="1">
    <source>
        <dbReference type="SAM" id="MobiDB-lite"/>
    </source>
</evidence>
<dbReference type="GO" id="GO:0003677">
    <property type="term" value="F:DNA binding"/>
    <property type="evidence" value="ECO:0007669"/>
    <property type="project" value="InterPro"/>
</dbReference>
<dbReference type="Pfam" id="PF01498">
    <property type="entry name" value="HTH_Tnp_Tc3_2"/>
    <property type="match status" value="1"/>
</dbReference>